<evidence type="ECO:0000256" key="1">
    <source>
        <dbReference type="SAM" id="MobiDB-lite"/>
    </source>
</evidence>
<protein>
    <submittedName>
        <fullName evidence="2">Uncharacterized protein</fullName>
    </submittedName>
</protein>
<accession>A0A2S8S706</accession>
<sequence length="295" mass="32442">MSGRTFAQINCGLLKSQKMRSLGHAEKWAYICAHLTPFASFSGVFRYPTVMWAHDACLSVEEFEAARARLAKVGLIEFDDAEELVRIVGFHRQRPPENASRCISLICDFDAAMVDADGDRGMVLRCVAEFVVAALQRAQGWKPDSPERAKLREAVGPFLKSTFQDAGDSFLDALADELTGISKAVRAELVALLPVLATHRGDTVSAPSGDRVATRDVDETRLREDLDEDENEEEYETARFREVLRDDPWSRAEPSDLLRSKANGNGAPSKGPLSATLRSRIATESLATRANGKGN</sequence>
<feature type="region of interest" description="Disordered" evidence="1">
    <location>
        <begin position="251"/>
        <end position="295"/>
    </location>
</feature>
<dbReference type="RefSeq" id="WP_105514760.1">
    <property type="nucleotide sequence ID" value="NZ_PVEP01000004.1"/>
</dbReference>
<evidence type="ECO:0000313" key="2">
    <source>
        <dbReference type="EMBL" id="PQV56580.1"/>
    </source>
</evidence>
<keyword evidence="3" id="KW-1185">Reference proteome</keyword>
<evidence type="ECO:0000313" key="3">
    <source>
        <dbReference type="Proteomes" id="UP000238338"/>
    </source>
</evidence>
<reference evidence="2 3" key="1">
    <citation type="submission" date="2018-02" db="EMBL/GenBank/DDBJ databases">
        <title>Genomic Encyclopedia of Archaeal and Bacterial Type Strains, Phase II (KMG-II): from individual species to whole genera.</title>
        <authorList>
            <person name="Goeker M."/>
        </authorList>
    </citation>
    <scope>NUCLEOTIDE SEQUENCE [LARGE SCALE GENOMIC DNA]</scope>
    <source>
        <strain evidence="2 3">DSM 18921</strain>
    </source>
</reference>
<dbReference type="Proteomes" id="UP000238338">
    <property type="component" value="Unassembled WGS sequence"/>
</dbReference>
<comment type="caution">
    <text evidence="2">The sequence shown here is derived from an EMBL/GenBank/DDBJ whole genome shotgun (WGS) entry which is preliminary data.</text>
</comment>
<dbReference type="EMBL" id="PVEP01000004">
    <property type="protein sequence ID" value="PQV56580.1"/>
    <property type="molecule type" value="Genomic_DNA"/>
</dbReference>
<dbReference type="AlphaFoldDB" id="A0A2S8S706"/>
<name>A0A2S8S706_9RHOB</name>
<proteinExistence type="predicted"/>
<dbReference type="OrthoDB" id="7719946at2"/>
<gene>
    <name evidence="2" type="ORF">LX70_02152</name>
</gene>
<organism evidence="2 3">
    <name type="scientific">Albidovulum denitrificans</name>
    <dbReference type="NCBI Taxonomy" id="404881"/>
    <lineage>
        <taxon>Bacteria</taxon>
        <taxon>Pseudomonadati</taxon>
        <taxon>Pseudomonadota</taxon>
        <taxon>Alphaproteobacteria</taxon>
        <taxon>Rhodobacterales</taxon>
        <taxon>Paracoccaceae</taxon>
        <taxon>Albidovulum</taxon>
    </lineage>
</organism>